<dbReference type="InterPro" id="IPR041577">
    <property type="entry name" value="RT_RNaseH_2"/>
</dbReference>
<dbReference type="InterPro" id="IPR050951">
    <property type="entry name" value="Retrovirus_Pol_polyprotein"/>
</dbReference>
<dbReference type="EC" id="2.7.7.49" evidence="1"/>
<gene>
    <name evidence="9" type="ORF">pipiens_015233</name>
</gene>
<dbReference type="InterPro" id="IPR021109">
    <property type="entry name" value="Peptidase_aspartic_dom_sf"/>
</dbReference>
<dbReference type="GO" id="GO:0003964">
    <property type="term" value="F:RNA-directed DNA polymerase activity"/>
    <property type="evidence" value="ECO:0007669"/>
    <property type="project" value="UniProtKB-KW"/>
</dbReference>
<dbReference type="CDD" id="cd09274">
    <property type="entry name" value="RNase_HI_RT_Ty3"/>
    <property type="match status" value="1"/>
</dbReference>
<evidence type="ECO:0000259" key="7">
    <source>
        <dbReference type="PROSITE" id="PS50878"/>
    </source>
</evidence>
<evidence type="ECO:0000256" key="6">
    <source>
        <dbReference type="SAM" id="MobiDB-lite"/>
    </source>
</evidence>
<protein>
    <recommendedName>
        <fullName evidence="1">RNA-directed DNA polymerase</fullName>
        <ecNumber evidence="1">2.7.7.49</ecNumber>
    </recommendedName>
</protein>
<dbReference type="Pfam" id="PF17921">
    <property type="entry name" value="Integrase_H2C2"/>
    <property type="match status" value="1"/>
</dbReference>
<dbReference type="AlphaFoldDB" id="A0ABD1CRD3"/>
<evidence type="ECO:0000256" key="5">
    <source>
        <dbReference type="ARBA" id="ARBA00022918"/>
    </source>
</evidence>
<dbReference type="Pfam" id="PF00078">
    <property type="entry name" value="RVT_1"/>
    <property type="match status" value="1"/>
</dbReference>
<reference evidence="9 10" key="1">
    <citation type="submission" date="2024-05" db="EMBL/GenBank/DDBJ databases">
        <title>Culex pipiens pipiens assembly and annotation.</title>
        <authorList>
            <person name="Alout H."/>
            <person name="Durand T."/>
        </authorList>
    </citation>
    <scope>NUCLEOTIDE SEQUENCE [LARGE SCALE GENOMIC DNA]</scope>
    <source>
        <strain evidence="9">HA-2024</strain>
        <tissue evidence="9">Whole body</tissue>
    </source>
</reference>
<evidence type="ECO:0000256" key="3">
    <source>
        <dbReference type="ARBA" id="ARBA00022722"/>
    </source>
</evidence>
<organism evidence="9 10">
    <name type="scientific">Culex pipiens pipiens</name>
    <name type="common">Northern house mosquito</name>
    <dbReference type="NCBI Taxonomy" id="38569"/>
    <lineage>
        <taxon>Eukaryota</taxon>
        <taxon>Metazoa</taxon>
        <taxon>Ecdysozoa</taxon>
        <taxon>Arthropoda</taxon>
        <taxon>Hexapoda</taxon>
        <taxon>Insecta</taxon>
        <taxon>Pterygota</taxon>
        <taxon>Neoptera</taxon>
        <taxon>Endopterygota</taxon>
        <taxon>Diptera</taxon>
        <taxon>Nematocera</taxon>
        <taxon>Culicoidea</taxon>
        <taxon>Culicidae</taxon>
        <taxon>Culicinae</taxon>
        <taxon>Culicini</taxon>
        <taxon>Culex</taxon>
        <taxon>Culex</taxon>
    </lineage>
</organism>
<dbReference type="SUPFAM" id="SSF50630">
    <property type="entry name" value="Acid proteases"/>
    <property type="match status" value="1"/>
</dbReference>
<dbReference type="PANTHER" id="PTHR37984">
    <property type="entry name" value="PROTEIN CBG26694"/>
    <property type="match status" value="1"/>
</dbReference>
<evidence type="ECO:0000256" key="4">
    <source>
        <dbReference type="ARBA" id="ARBA00022759"/>
    </source>
</evidence>
<dbReference type="InterPro" id="IPR012337">
    <property type="entry name" value="RNaseH-like_sf"/>
</dbReference>
<dbReference type="FunFam" id="3.30.420.10:FF:000063">
    <property type="entry name" value="Retrovirus-related Pol polyprotein from transposon 297-like Protein"/>
    <property type="match status" value="1"/>
</dbReference>
<dbReference type="CDD" id="cd01647">
    <property type="entry name" value="RT_LTR"/>
    <property type="match status" value="1"/>
</dbReference>
<proteinExistence type="predicted"/>
<dbReference type="InterPro" id="IPR001584">
    <property type="entry name" value="Integrase_cat-core"/>
</dbReference>
<dbReference type="InterPro" id="IPR000477">
    <property type="entry name" value="RT_dom"/>
</dbReference>
<feature type="region of interest" description="Disordered" evidence="6">
    <location>
        <begin position="1208"/>
        <end position="1259"/>
    </location>
</feature>
<evidence type="ECO:0000313" key="10">
    <source>
        <dbReference type="Proteomes" id="UP001562425"/>
    </source>
</evidence>
<keyword evidence="4" id="KW-0255">Endonuclease</keyword>
<evidence type="ECO:0000313" key="9">
    <source>
        <dbReference type="EMBL" id="KAL1378982.1"/>
    </source>
</evidence>
<dbReference type="Pfam" id="PF00665">
    <property type="entry name" value="rve"/>
    <property type="match status" value="1"/>
</dbReference>
<dbReference type="SUPFAM" id="SSF53098">
    <property type="entry name" value="Ribonuclease H-like"/>
    <property type="match status" value="1"/>
</dbReference>
<dbReference type="Gene3D" id="1.10.340.70">
    <property type="match status" value="1"/>
</dbReference>
<dbReference type="Gene3D" id="3.10.20.370">
    <property type="match status" value="1"/>
</dbReference>
<keyword evidence="10" id="KW-1185">Reference proteome</keyword>
<dbReference type="SUPFAM" id="SSF56672">
    <property type="entry name" value="DNA/RNA polymerases"/>
    <property type="match status" value="1"/>
</dbReference>
<dbReference type="EMBL" id="JBEHCU010009972">
    <property type="protein sequence ID" value="KAL1378982.1"/>
    <property type="molecule type" value="Genomic_DNA"/>
</dbReference>
<dbReference type="PANTHER" id="PTHR37984:SF8">
    <property type="entry name" value="CCHC-TYPE DOMAIN-CONTAINING PROTEIN"/>
    <property type="match status" value="1"/>
</dbReference>
<dbReference type="PROSITE" id="PS50994">
    <property type="entry name" value="INTEGRASE"/>
    <property type="match status" value="1"/>
</dbReference>
<dbReference type="Gene3D" id="3.30.420.10">
    <property type="entry name" value="Ribonuclease H-like superfamily/Ribonuclease H"/>
    <property type="match status" value="1"/>
</dbReference>
<dbReference type="GO" id="GO:0042575">
    <property type="term" value="C:DNA polymerase complex"/>
    <property type="evidence" value="ECO:0007669"/>
    <property type="project" value="UniProtKB-ARBA"/>
</dbReference>
<feature type="domain" description="Reverse transcriptase" evidence="7">
    <location>
        <begin position="454"/>
        <end position="630"/>
    </location>
</feature>
<dbReference type="PROSITE" id="PS50878">
    <property type="entry name" value="RT_POL"/>
    <property type="match status" value="1"/>
</dbReference>
<dbReference type="Pfam" id="PF17919">
    <property type="entry name" value="RT_RNaseH_2"/>
    <property type="match status" value="1"/>
</dbReference>
<comment type="caution">
    <text evidence="9">The sequence shown here is derived from an EMBL/GenBank/DDBJ whole genome shotgun (WGS) entry which is preliminary data.</text>
</comment>
<name>A0ABD1CRD3_CULPP</name>
<dbReference type="InterPro" id="IPR043128">
    <property type="entry name" value="Rev_trsase/Diguanyl_cyclase"/>
</dbReference>
<dbReference type="CDD" id="cd05481">
    <property type="entry name" value="retropepsin_like_LTR_1"/>
    <property type="match status" value="1"/>
</dbReference>
<evidence type="ECO:0000256" key="1">
    <source>
        <dbReference type="ARBA" id="ARBA00012493"/>
    </source>
</evidence>
<dbReference type="FunFam" id="3.10.20.370:FF:000001">
    <property type="entry name" value="Retrovirus-related Pol polyprotein from transposon 17.6-like protein"/>
    <property type="match status" value="1"/>
</dbReference>
<sequence length="1272" mass="144682">MADPPAPVQSFSAHPPERINIRNQVDKARIWRDWLQQYEWFELAAGITNLPKERQVGILMNSLGPDVLGTFAGFQLTAAQKKDPDEIKKKFAEAYNPTANPTYSTYVFLKTDQGPDESFDAFLIKLRQAIVDCDFNTVQEGTTTEERLLKDKIVLGIRSQKVREKLLSDPKLTLEKAIQICRSSEKTTETLHQMSSETKSCDAVREKQEDQIFKCRRCGTKHGKMNCPAYKKTCSTCNRTGHVPDCCFRKPAVGKSGKRSERKAAAVAVESESSDELNEETFDLHLHAVAADDADEGDWFEEVFVGATKLKFKLDCGAQCNVLPLKLAQKINVDLDKSPTKYIVSYNGQRNRVAGEFSMLSTVNGKQATLVYKVIDLDVVPVLGRSSCVKLNLIKRVHVAEKDDDIFKGLGCLNGFEYDLDIKPDAKFEIRPARVIPHKIREEVKAELDSMVKLGVIKKQEEPTPVVSNLVVVRKNKKIRLCLDPSDVNKNVLRRHYPLRTIEEIAGRIKNASWFTILDCKKGFWQIKVSEASQKYLTFATPWGRFSCLRMPFGLAPAPEVFQNRISTLLEGIPNVDVSMDDILVYADSEVQLSEITAVVLKRLREAGLKLNKDKCQFGARAVKFLGHIVSAEGLKPDDEKLEAIRRIKVPDNKKQLQRLLGMDVAWRWETDQQHAFESIKELLSTLPVLKFYDVNKENVLSVDCSSHSMGAVLMQDGHPIAYASKSLNPAQQNYPQIEKEAFAIRFGCQKFHSYIFGRPVKVETDHKPLESIFKKPLDKAPPRLKRIILDVQPYAPDVVYVKGVDVPIADALSRDVDNPAEKNDDELEVHIVMNVTKSWMNRIVTETDKEAVLKKLMQVINEGWPEVITQLDPEIQPFWNFRDELSTYAGVVYKGERILIPHSLRQTVLKEVHAGHFGIQSCIRRAKQLVFWPGMSRDIQQFVDECGPCQKFSRSNVKEPMMVKRIPEYPFQIVASDIFHFKGANYLVLVDSYSGWIDFKKLRTMESSEVIEHLEWWFSVWGAPEEFHSDNARQYTSQLFQKFAKEWKFEPVTSSPYYPQSNGMSERAVQVAKNVLKKCHEDGSSVQLGLLNYRNIPRSDALKSPNERIMSRVTKTPLPMIEKKLKPTVVENVKQSLEVERNKQKAYYDQAARSRQEMKVNDRVLVQNQLTKTWEPARVIAKTELPRSVIVETQNGDVLRRTTRHLRTSSAQIPEQTEAVAEAPDEPIPDRSLVEPTTERTPVASTTPTGTSQPYFTRTGRMVKPPVRLDL</sequence>
<dbReference type="FunFam" id="1.10.340.70:FF:000003">
    <property type="entry name" value="Protein CBG25708"/>
    <property type="match status" value="1"/>
</dbReference>
<dbReference type="Proteomes" id="UP001562425">
    <property type="component" value="Unassembled WGS sequence"/>
</dbReference>
<accession>A0ABD1CRD3</accession>
<dbReference type="Gene3D" id="3.10.10.10">
    <property type="entry name" value="HIV Type 1 Reverse Transcriptase, subunit A, domain 1"/>
    <property type="match status" value="1"/>
</dbReference>
<feature type="compositionally biased region" description="Polar residues" evidence="6">
    <location>
        <begin position="1240"/>
        <end position="1257"/>
    </location>
</feature>
<dbReference type="GO" id="GO:0004519">
    <property type="term" value="F:endonuclease activity"/>
    <property type="evidence" value="ECO:0007669"/>
    <property type="project" value="UniProtKB-KW"/>
</dbReference>
<keyword evidence="2" id="KW-0808">Transferase</keyword>
<dbReference type="InterPro" id="IPR041588">
    <property type="entry name" value="Integrase_H2C2"/>
</dbReference>
<evidence type="ECO:0000256" key="2">
    <source>
        <dbReference type="ARBA" id="ARBA00022695"/>
    </source>
</evidence>
<dbReference type="Gene3D" id="3.30.70.270">
    <property type="match status" value="1"/>
</dbReference>
<evidence type="ECO:0000259" key="8">
    <source>
        <dbReference type="PROSITE" id="PS50994"/>
    </source>
</evidence>
<dbReference type="InterPro" id="IPR036397">
    <property type="entry name" value="RNaseH_sf"/>
</dbReference>
<dbReference type="InterPro" id="IPR043502">
    <property type="entry name" value="DNA/RNA_pol_sf"/>
</dbReference>
<feature type="domain" description="Integrase catalytic" evidence="8">
    <location>
        <begin position="967"/>
        <end position="1126"/>
    </location>
</feature>
<keyword evidence="3" id="KW-0540">Nuclease</keyword>
<keyword evidence="2" id="KW-0548">Nucleotidyltransferase</keyword>
<keyword evidence="5" id="KW-0695">RNA-directed DNA polymerase</keyword>
<keyword evidence="4" id="KW-0378">Hydrolase</keyword>